<protein>
    <submittedName>
        <fullName evidence="2">Uncharacterized protein</fullName>
    </submittedName>
</protein>
<feature type="compositionally biased region" description="Low complexity" evidence="1">
    <location>
        <begin position="100"/>
        <end position="118"/>
    </location>
</feature>
<name>A0A564YFJ7_HYMDI</name>
<feature type="region of interest" description="Disordered" evidence="1">
    <location>
        <begin position="85"/>
        <end position="130"/>
    </location>
</feature>
<reference evidence="2 3" key="1">
    <citation type="submission" date="2019-07" db="EMBL/GenBank/DDBJ databases">
        <authorList>
            <person name="Jastrzebski P J."/>
            <person name="Paukszto L."/>
            <person name="Jastrzebski P J."/>
        </authorList>
    </citation>
    <scope>NUCLEOTIDE SEQUENCE [LARGE SCALE GENOMIC DNA]</scope>
    <source>
        <strain evidence="2 3">WMS-il1</strain>
    </source>
</reference>
<gene>
    <name evidence="2" type="ORF">WMSIL1_LOCUS5865</name>
</gene>
<keyword evidence="3" id="KW-1185">Reference proteome</keyword>
<proteinExistence type="predicted"/>
<dbReference type="Proteomes" id="UP000321570">
    <property type="component" value="Unassembled WGS sequence"/>
</dbReference>
<dbReference type="EMBL" id="CABIJS010000199">
    <property type="protein sequence ID" value="VUZ46035.1"/>
    <property type="molecule type" value="Genomic_DNA"/>
</dbReference>
<evidence type="ECO:0000256" key="1">
    <source>
        <dbReference type="SAM" id="MobiDB-lite"/>
    </source>
</evidence>
<accession>A0A564YFJ7</accession>
<evidence type="ECO:0000313" key="3">
    <source>
        <dbReference type="Proteomes" id="UP000321570"/>
    </source>
</evidence>
<evidence type="ECO:0000313" key="2">
    <source>
        <dbReference type="EMBL" id="VUZ46035.1"/>
    </source>
</evidence>
<sequence>FSSEYGPNLFLLLEFHLKNNNLRSQINLLHVLIEFIPPSITVQFEDVIRMTSSNPYDDLKFAILELIKEPKLEFSKWLGNELMNGGSERLQPQERDNLESDPPQTDSDDSSSTIITPKTKSDIHRFHTYN</sequence>
<feature type="compositionally biased region" description="Basic and acidic residues" evidence="1">
    <location>
        <begin position="119"/>
        <end position="130"/>
    </location>
</feature>
<feature type="non-terminal residue" evidence="2">
    <location>
        <position position="1"/>
    </location>
</feature>
<organism evidence="2 3">
    <name type="scientific">Hymenolepis diminuta</name>
    <name type="common">Rat tapeworm</name>
    <dbReference type="NCBI Taxonomy" id="6216"/>
    <lineage>
        <taxon>Eukaryota</taxon>
        <taxon>Metazoa</taxon>
        <taxon>Spiralia</taxon>
        <taxon>Lophotrochozoa</taxon>
        <taxon>Platyhelminthes</taxon>
        <taxon>Cestoda</taxon>
        <taxon>Eucestoda</taxon>
        <taxon>Cyclophyllidea</taxon>
        <taxon>Hymenolepididae</taxon>
        <taxon>Hymenolepis</taxon>
    </lineage>
</organism>
<dbReference type="AlphaFoldDB" id="A0A564YFJ7"/>